<sequence length="236" mass="26436">MEIKRALLKISGQILGEKDKIFSKEIFYSICEEIANVFKSLKVEIAIVVGGGNILRGSESEKIGIDRVTGDYMGMLATCINSLAMQNILEKMGVPTRVLSAIEMNQIAEPYIRRRAIRHLEKKRIVIFASGTGNPYFSTDTAAALRAIEIEADIFLKGTKVDGIYSEDPIKNPNAKFYEEIDYDEILKKDLKILDASAVALCKENNLPIIVFNFTKRGNLEKIFKGEKIGTIVRRI</sequence>
<dbReference type="FunFam" id="3.40.1160.10:FF:000001">
    <property type="entry name" value="Uridylate kinase"/>
    <property type="match status" value="1"/>
</dbReference>
<comment type="function">
    <text evidence="11">Catalyzes the reversible phosphorylation of UMP to UDP.</text>
</comment>
<evidence type="ECO:0000256" key="6">
    <source>
        <dbReference type="ARBA" id="ARBA00022741"/>
    </source>
</evidence>
<feature type="binding site" evidence="11">
    <location>
        <position position="51"/>
    </location>
    <ligand>
        <name>UMP</name>
        <dbReference type="ChEBI" id="CHEBI:57865"/>
    </ligand>
</feature>
<comment type="activity regulation">
    <text evidence="11">Inhibited by UTP.</text>
</comment>
<feature type="domain" description="Aspartate/glutamate/uridylate kinase" evidence="12">
    <location>
        <begin position="4"/>
        <end position="213"/>
    </location>
</feature>
<evidence type="ECO:0000256" key="8">
    <source>
        <dbReference type="ARBA" id="ARBA00022840"/>
    </source>
</evidence>
<feature type="binding site" evidence="11">
    <location>
        <begin position="132"/>
        <end position="139"/>
    </location>
    <ligand>
        <name>UMP</name>
        <dbReference type="ChEBI" id="CHEBI:57865"/>
    </ligand>
</feature>
<evidence type="ECO:0000256" key="11">
    <source>
        <dbReference type="HAMAP-Rule" id="MF_01220"/>
    </source>
</evidence>
<comment type="subunit">
    <text evidence="11">Homohexamer.</text>
</comment>
<dbReference type="GO" id="GO:0033862">
    <property type="term" value="F:UMP kinase activity"/>
    <property type="evidence" value="ECO:0007669"/>
    <property type="project" value="UniProtKB-EC"/>
</dbReference>
<dbReference type="GO" id="GO:0005737">
    <property type="term" value="C:cytoplasm"/>
    <property type="evidence" value="ECO:0007669"/>
    <property type="project" value="UniProtKB-SubCell"/>
</dbReference>
<dbReference type="HAMAP" id="MF_01220_B">
    <property type="entry name" value="PyrH_B"/>
    <property type="match status" value="1"/>
</dbReference>
<evidence type="ECO:0000256" key="10">
    <source>
        <dbReference type="ARBA" id="ARBA00047767"/>
    </source>
</evidence>
<feature type="binding site" evidence="11">
    <location>
        <position position="168"/>
    </location>
    <ligand>
        <name>ATP</name>
        <dbReference type="ChEBI" id="CHEBI:30616"/>
    </ligand>
</feature>
<comment type="similarity">
    <text evidence="3 11">Belongs to the UMP kinase family.</text>
</comment>
<dbReference type="InterPro" id="IPR011817">
    <property type="entry name" value="Uridylate_kinase"/>
</dbReference>
<evidence type="ECO:0000256" key="4">
    <source>
        <dbReference type="ARBA" id="ARBA00022490"/>
    </source>
</evidence>
<protein>
    <recommendedName>
        <fullName evidence="11">Uridylate kinase</fullName>
        <shortName evidence="11">UK</shortName>
        <ecNumber evidence="11">2.7.4.22</ecNumber>
    </recommendedName>
    <alternativeName>
        <fullName evidence="11">Uridine monophosphate kinase</fullName>
        <shortName evidence="11">UMP kinase</shortName>
        <shortName evidence="11">UMPK</shortName>
    </alternativeName>
</protein>
<dbReference type="Gene3D" id="3.40.1160.10">
    <property type="entry name" value="Acetylglutamate kinase-like"/>
    <property type="match status" value="1"/>
</dbReference>
<proteinExistence type="inferred from homology"/>
<comment type="catalytic activity">
    <reaction evidence="10 11">
        <text>UMP + ATP = UDP + ADP</text>
        <dbReference type="Rhea" id="RHEA:24400"/>
        <dbReference type="ChEBI" id="CHEBI:30616"/>
        <dbReference type="ChEBI" id="CHEBI:57865"/>
        <dbReference type="ChEBI" id="CHEBI:58223"/>
        <dbReference type="ChEBI" id="CHEBI:456216"/>
        <dbReference type="EC" id="2.7.4.22"/>
    </reaction>
</comment>
<evidence type="ECO:0000256" key="3">
    <source>
        <dbReference type="ARBA" id="ARBA00007614"/>
    </source>
</evidence>
<feature type="binding site" evidence="11">
    <location>
        <position position="165"/>
    </location>
    <ligand>
        <name>ATP</name>
        <dbReference type="ChEBI" id="CHEBI:30616"/>
    </ligand>
</feature>
<keyword evidence="7 11" id="KW-0418">Kinase</keyword>
<dbReference type="EMBL" id="DTDP01000185">
    <property type="protein sequence ID" value="HGK54172.1"/>
    <property type="molecule type" value="Genomic_DNA"/>
</dbReference>
<evidence type="ECO:0000259" key="12">
    <source>
        <dbReference type="Pfam" id="PF00696"/>
    </source>
</evidence>
<evidence type="ECO:0000256" key="2">
    <source>
        <dbReference type="ARBA" id="ARBA00004791"/>
    </source>
</evidence>
<comment type="caution">
    <text evidence="14">The sequence shown here is derived from an EMBL/GenBank/DDBJ whole genome shotgun (WGS) entry which is preliminary data.</text>
</comment>
<evidence type="ECO:0000256" key="5">
    <source>
        <dbReference type="ARBA" id="ARBA00022679"/>
    </source>
</evidence>
<dbReference type="SUPFAM" id="SSF53633">
    <property type="entry name" value="Carbamate kinase-like"/>
    <property type="match status" value="1"/>
</dbReference>
<reference evidence="14" key="1">
    <citation type="journal article" date="2020" name="mSystems">
        <title>Genome- and Community-Level Interaction Insights into Carbon Utilization and Element Cycling Functions of Hydrothermarchaeota in Hydrothermal Sediment.</title>
        <authorList>
            <person name="Zhou Z."/>
            <person name="Liu Y."/>
            <person name="Xu W."/>
            <person name="Pan J."/>
            <person name="Luo Z.H."/>
            <person name="Li M."/>
        </authorList>
    </citation>
    <scope>NUCLEOTIDE SEQUENCE [LARGE SCALE GENOMIC DNA]</scope>
    <source>
        <strain evidence="14">SpSt-626</strain>
        <strain evidence="13">SpSt-695</strain>
    </source>
</reference>
<name>A0A7V4ABS2_UNCW3</name>
<organism evidence="14">
    <name type="scientific">candidate division WOR-3 bacterium</name>
    <dbReference type="NCBI Taxonomy" id="2052148"/>
    <lineage>
        <taxon>Bacteria</taxon>
        <taxon>Bacteria division WOR-3</taxon>
    </lineage>
</organism>
<feature type="binding site" evidence="11">
    <location>
        <begin position="9"/>
        <end position="12"/>
    </location>
    <ligand>
        <name>ATP</name>
        <dbReference type="ChEBI" id="CHEBI:30616"/>
    </ligand>
</feature>
<gene>
    <name evidence="11" type="primary">pyrH</name>
    <name evidence="14" type="ORF">ENT96_01700</name>
    <name evidence="13" type="ORF">ENU72_04020</name>
</gene>
<comment type="pathway">
    <text evidence="2 11">Pyrimidine metabolism; CTP biosynthesis via de novo pathway; UDP from UMP (UMPK route): step 1/1.</text>
</comment>
<dbReference type="InterPro" id="IPR001048">
    <property type="entry name" value="Asp/Glu/Uridylate_kinase"/>
</dbReference>
<dbReference type="GO" id="GO:0005524">
    <property type="term" value="F:ATP binding"/>
    <property type="evidence" value="ECO:0007669"/>
    <property type="project" value="UniProtKB-KW"/>
</dbReference>
<feature type="binding site" evidence="11">
    <location>
        <position position="159"/>
    </location>
    <ligand>
        <name>ATP</name>
        <dbReference type="ChEBI" id="CHEBI:30616"/>
    </ligand>
</feature>
<dbReference type="Pfam" id="PF00696">
    <property type="entry name" value="AA_kinase"/>
    <property type="match status" value="1"/>
</dbReference>
<keyword evidence="6 11" id="KW-0547">Nucleotide-binding</keyword>
<dbReference type="PANTHER" id="PTHR42833">
    <property type="entry name" value="URIDYLATE KINASE"/>
    <property type="match status" value="1"/>
</dbReference>
<evidence type="ECO:0000256" key="1">
    <source>
        <dbReference type="ARBA" id="ARBA00004496"/>
    </source>
</evidence>
<evidence type="ECO:0000313" key="14">
    <source>
        <dbReference type="EMBL" id="HGM97748.1"/>
    </source>
</evidence>
<dbReference type="EMBL" id="DTAR01000142">
    <property type="protein sequence ID" value="HGM97748.1"/>
    <property type="molecule type" value="Genomic_DNA"/>
</dbReference>
<feature type="binding site" evidence="11">
    <location>
        <position position="71"/>
    </location>
    <ligand>
        <name>UMP</name>
        <dbReference type="ChEBI" id="CHEBI:57865"/>
    </ligand>
</feature>
<accession>A0A7V4ABS2</accession>
<dbReference type="AlphaFoldDB" id="A0A7V4ABS2"/>
<dbReference type="PIRSF" id="PIRSF005650">
    <property type="entry name" value="Uridylate_kin"/>
    <property type="match status" value="1"/>
</dbReference>
<dbReference type="InterPro" id="IPR015963">
    <property type="entry name" value="Uridylate_kinase_bac"/>
</dbReference>
<keyword evidence="5 11" id="KW-0808">Transferase</keyword>
<evidence type="ECO:0000313" key="13">
    <source>
        <dbReference type="EMBL" id="HGK54172.1"/>
    </source>
</evidence>
<feature type="binding site" evidence="11">
    <location>
        <position position="52"/>
    </location>
    <ligand>
        <name>ATP</name>
        <dbReference type="ChEBI" id="CHEBI:30616"/>
    </ligand>
</feature>
<comment type="caution">
    <text evidence="11">Lacks conserved residue(s) required for the propagation of feature annotation.</text>
</comment>
<feature type="binding site" evidence="11">
    <location>
        <position position="56"/>
    </location>
    <ligand>
        <name>ATP</name>
        <dbReference type="ChEBI" id="CHEBI:30616"/>
    </ligand>
</feature>
<dbReference type="EC" id="2.7.4.22" evidence="11"/>
<keyword evidence="8 11" id="KW-0067">ATP-binding</keyword>
<dbReference type="GO" id="GO:0006225">
    <property type="term" value="P:UDP biosynthetic process"/>
    <property type="evidence" value="ECO:0007669"/>
    <property type="project" value="TreeGrafter"/>
</dbReference>
<dbReference type="PANTHER" id="PTHR42833:SF4">
    <property type="entry name" value="URIDYLATE KINASE PUMPKIN, CHLOROPLASTIC"/>
    <property type="match status" value="1"/>
</dbReference>
<dbReference type="CDD" id="cd04254">
    <property type="entry name" value="AAK_UMPK-PyrH-Ec"/>
    <property type="match status" value="1"/>
</dbReference>
<keyword evidence="9 11" id="KW-0665">Pyrimidine biosynthesis</keyword>
<keyword evidence="4 11" id="KW-0963">Cytoplasm</keyword>
<evidence type="ECO:0000256" key="9">
    <source>
        <dbReference type="ARBA" id="ARBA00022975"/>
    </source>
</evidence>
<comment type="subcellular location">
    <subcellularLocation>
        <location evidence="1 11">Cytoplasm</location>
    </subcellularLocation>
</comment>
<evidence type="ECO:0000256" key="7">
    <source>
        <dbReference type="ARBA" id="ARBA00022777"/>
    </source>
</evidence>
<dbReference type="GO" id="GO:0044210">
    <property type="term" value="P:'de novo' CTP biosynthetic process"/>
    <property type="evidence" value="ECO:0007669"/>
    <property type="project" value="UniProtKB-UniRule"/>
</dbReference>
<dbReference type="InterPro" id="IPR036393">
    <property type="entry name" value="AceGlu_kinase-like_sf"/>
</dbReference>
<dbReference type="UniPathway" id="UPA00159">
    <property type="reaction ID" value="UER00275"/>
</dbReference>
<dbReference type="NCBIfam" id="TIGR02075">
    <property type="entry name" value="pyrH_bact"/>
    <property type="match status" value="1"/>
</dbReference>